<keyword evidence="2" id="KW-1185">Reference proteome</keyword>
<reference evidence="1" key="1">
    <citation type="submission" date="2020-02" db="EMBL/GenBank/DDBJ databases">
        <title>Genome sequencing of the panga catfish, Pangasius djambal.</title>
        <authorList>
            <person name="Wen M."/>
            <person name="Zahm M."/>
            <person name="Roques C."/>
            <person name="Cabau C."/>
            <person name="Klopp C."/>
            <person name="Donnadieu C."/>
            <person name="Jouanno E."/>
            <person name="Avarre J.-C."/>
            <person name="Campet M."/>
            <person name="Ha T."/>
            <person name="Dugue R."/>
            <person name="Lampietro C."/>
            <person name="Louis A."/>
            <person name="Herpin A."/>
            <person name="Echchiki A."/>
            <person name="Berthelot C."/>
            <person name="Parey E."/>
            <person name="Roest-Crollius H."/>
            <person name="Braasch I."/>
            <person name="Postlethwait J.H."/>
            <person name="Bobe J."/>
            <person name="Montfort J."/>
            <person name="Bouchez O."/>
            <person name="Begum T."/>
            <person name="Schartl M."/>
            <person name="Gustiano R."/>
            <person name="Guiguen Y."/>
        </authorList>
    </citation>
    <scope>NUCLEOTIDE SEQUENCE</scope>
    <source>
        <strain evidence="1">Pdj_M5554</strain>
    </source>
</reference>
<protein>
    <submittedName>
        <fullName evidence="1">Uncharacterized protein</fullName>
    </submittedName>
</protein>
<comment type="caution">
    <text evidence="1">The sequence shown here is derived from an EMBL/GenBank/DDBJ whole genome shotgun (WGS) entry which is preliminary data.</text>
</comment>
<evidence type="ECO:0000313" key="1">
    <source>
        <dbReference type="EMBL" id="MCJ8734219.1"/>
    </source>
</evidence>
<name>A0ACC5YEZ5_9TELE</name>
<gene>
    <name evidence="1" type="ORF">PDJAM_G00232860</name>
</gene>
<accession>A0ACC5YEZ5</accession>
<organism evidence="1 2">
    <name type="scientific">Pangasius djambal</name>
    <dbReference type="NCBI Taxonomy" id="1691987"/>
    <lineage>
        <taxon>Eukaryota</taxon>
        <taxon>Metazoa</taxon>
        <taxon>Chordata</taxon>
        <taxon>Craniata</taxon>
        <taxon>Vertebrata</taxon>
        <taxon>Euteleostomi</taxon>
        <taxon>Actinopterygii</taxon>
        <taxon>Neopterygii</taxon>
        <taxon>Teleostei</taxon>
        <taxon>Ostariophysi</taxon>
        <taxon>Siluriformes</taxon>
        <taxon>Pangasiidae</taxon>
        <taxon>Pangasius</taxon>
    </lineage>
</organism>
<proteinExistence type="predicted"/>
<evidence type="ECO:0000313" key="2">
    <source>
        <dbReference type="Proteomes" id="UP000830395"/>
    </source>
</evidence>
<dbReference type="EMBL" id="CM040981">
    <property type="protein sequence ID" value="MCJ8734219.1"/>
    <property type="molecule type" value="Genomic_DNA"/>
</dbReference>
<sequence length="72" mass="8239">MLVRVQLESLQLIRRTNPEAAAFCLPPIGAERLQERFTGHLVLRLETWIGTGILQETTKSHESGRDFTFMQV</sequence>
<dbReference type="Proteomes" id="UP000830395">
    <property type="component" value="Chromosome 7"/>
</dbReference>